<name>A0AAC9LG33_9PSEU</name>
<reference evidence="2" key="1">
    <citation type="submission" date="2016-06" db="EMBL/GenBank/DDBJ databases">
        <title>Complete genome sequence of Actinoalloteichus fjordicus DSM 46855 (=ADI127-17), type strain of the new species Actinoalloteichus fjordicus.</title>
        <authorList>
            <person name="Ruckert C."/>
            <person name="Nouioui I."/>
            <person name="Willmese J."/>
            <person name="van Wezel G."/>
            <person name="Klenk H.-P."/>
            <person name="Kalinowski J."/>
            <person name="Zotchev S.B."/>
        </authorList>
    </citation>
    <scope>NUCLEOTIDE SEQUENCE [LARGE SCALE GENOMIC DNA]</scope>
    <source>
        <strain evidence="2">ADI127-7</strain>
    </source>
</reference>
<keyword evidence="2" id="KW-1185">Reference proteome</keyword>
<dbReference type="KEGG" id="acad:UA74_17930"/>
<protein>
    <submittedName>
        <fullName evidence="1">Uncharacterized protein</fullName>
    </submittedName>
</protein>
<accession>A0AAC9LG33</accession>
<dbReference type="EMBL" id="CP016076">
    <property type="protein sequence ID" value="APU15614.1"/>
    <property type="molecule type" value="Genomic_DNA"/>
</dbReference>
<evidence type="ECO:0000313" key="2">
    <source>
        <dbReference type="Proteomes" id="UP000185511"/>
    </source>
</evidence>
<dbReference type="AlphaFoldDB" id="A0AAC9LG33"/>
<organism evidence="1 2">
    <name type="scientific">Actinoalloteichus fjordicus</name>
    <dbReference type="NCBI Taxonomy" id="1612552"/>
    <lineage>
        <taxon>Bacteria</taxon>
        <taxon>Bacillati</taxon>
        <taxon>Actinomycetota</taxon>
        <taxon>Actinomycetes</taxon>
        <taxon>Pseudonocardiales</taxon>
        <taxon>Pseudonocardiaceae</taxon>
        <taxon>Actinoalloteichus</taxon>
    </lineage>
</organism>
<evidence type="ECO:0000313" key="1">
    <source>
        <dbReference type="EMBL" id="APU15614.1"/>
    </source>
</evidence>
<dbReference type="Proteomes" id="UP000185511">
    <property type="component" value="Chromosome"/>
</dbReference>
<sequence>MRQDGSEAAVLCRAMPSFRVTMTIGMLRPGVAPERVVPTAAEAAAEFATVEASAVDVVAGEARVTVRFTAGDQQIARQIGDHVVSATAAVAETRAWTLTHRTRGQWTVLA</sequence>
<proteinExistence type="predicted"/>
<gene>
    <name evidence="1" type="ORF">UA74_17930</name>
</gene>